<feature type="domain" description="Integrase zinc-binding" evidence="2">
    <location>
        <begin position="426"/>
        <end position="481"/>
    </location>
</feature>
<sequence>MDLSRRTMQTKPYKTKLIGQELNHKIEEVLASGSPKPPQLPWILFDFKLNSVARSVVDVKEERVADSSDDIDSYSPKTQKMMQLMKRLEEKLEKLGKGLKSMRIDTTSLNVKVEAFRKNKGKSNGASMHESDGSQSNSPNTLSNKFNQSHRSERSERLRREMRHENEEPWREMRHEKESRRKESYEEEPRRMRKYKEDLRRAPLDTLKCKIPLFVKDGDVESYLKWKMKVMIFTYEYSGYALKKAYQHIVGSQEGDENKICACFLYSGPIQQIVENSNEATMARFLHALNREIQDIRRHLTSKKTYPCGSGSWRGKEREKKQPRKDKTKRKIYNFPLWSSNHFAFLQFQTLIQGKDNVVVDAFSRRHTLLAMLETKLLGFEHLKDLYMDDDDFKEAYESCANSTNGGFFRHEGFLFKDKRLCVPRSSIRELLVKEAHKGGPMDHFKEQKYETLHEHFYWLHMRRGVHHVCEKYLICKMVKSKVSSKELYTPLPTLPHRFPRSKNGKDSIFVVVDRFSKMTHFIPCHNGDDARHVGQSVL</sequence>
<dbReference type="PANTHER" id="PTHR35046:SF9">
    <property type="entry name" value="RNA-DIRECTED DNA POLYMERASE"/>
    <property type="match status" value="1"/>
</dbReference>
<evidence type="ECO:0000313" key="3">
    <source>
        <dbReference type="EMBL" id="RDX75671.1"/>
    </source>
</evidence>
<keyword evidence="4" id="KW-1185">Reference proteome</keyword>
<dbReference type="Gene3D" id="1.10.340.70">
    <property type="match status" value="1"/>
</dbReference>
<feature type="region of interest" description="Disordered" evidence="1">
    <location>
        <begin position="115"/>
        <end position="191"/>
    </location>
</feature>
<name>A0A371FBK1_MUCPR</name>
<evidence type="ECO:0000259" key="2">
    <source>
        <dbReference type="Pfam" id="PF17921"/>
    </source>
</evidence>
<dbReference type="Pfam" id="PF17921">
    <property type="entry name" value="Integrase_H2C2"/>
    <property type="match status" value="1"/>
</dbReference>
<protein>
    <recommendedName>
        <fullName evidence="2">Integrase zinc-binding domain-containing protein</fullName>
    </recommendedName>
</protein>
<feature type="region of interest" description="Disordered" evidence="1">
    <location>
        <begin position="307"/>
        <end position="327"/>
    </location>
</feature>
<accession>A0A371FBK1</accession>
<proteinExistence type="predicted"/>
<reference evidence="3" key="1">
    <citation type="submission" date="2018-05" db="EMBL/GenBank/DDBJ databases">
        <title>Draft genome of Mucuna pruriens seed.</title>
        <authorList>
            <person name="Nnadi N.E."/>
            <person name="Vos R."/>
            <person name="Hasami M.H."/>
            <person name="Devisetty U.K."/>
            <person name="Aguiy J.C."/>
        </authorList>
    </citation>
    <scope>NUCLEOTIDE SEQUENCE [LARGE SCALE GENOMIC DNA]</scope>
    <source>
        <strain evidence="3">JCA_2017</strain>
    </source>
</reference>
<gene>
    <name evidence="3" type="ORF">CR513_44425</name>
</gene>
<feature type="non-terminal residue" evidence="3">
    <location>
        <position position="1"/>
    </location>
</feature>
<feature type="compositionally biased region" description="Polar residues" evidence="1">
    <location>
        <begin position="133"/>
        <end position="147"/>
    </location>
</feature>
<dbReference type="EMBL" id="QJKJ01009755">
    <property type="protein sequence ID" value="RDX75671.1"/>
    <property type="molecule type" value="Genomic_DNA"/>
</dbReference>
<comment type="caution">
    <text evidence="3">The sequence shown here is derived from an EMBL/GenBank/DDBJ whole genome shotgun (WGS) entry which is preliminary data.</text>
</comment>
<feature type="compositionally biased region" description="Basic and acidic residues" evidence="1">
    <location>
        <begin position="150"/>
        <end position="191"/>
    </location>
</feature>
<evidence type="ECO:0000313" key="4">
    <source>
        <dbReference type="Proteomes" id="UP000257109"/>
    </source>
</evidence>
<dbReference type="AlphaFoldDB" id="A0A371FBK1"/>
<evidence type="ECO:0000256" key="1">
    <source>
        <dbReference type="SAM" id="MobiDB-lite"/>
    </source>
</evidence>
<organism evidence="3 4">
    <name type="scientific">Mucuna pruriens</name>
    <name type="common">Velvet bean</name>
    <name type="synonym">Dolichos pruriens</name>
    <dbReference type="NCBI Taxonomy" id="157652"/>
    <lineage>
        <taxon>Eukaryota</taxon>
        <taxon>Viridiplantae</taxon>
        <taxon>Streptophyta</taxon>
        <taxon>Embryophyta</taxon>
        <taxon>Tracheophyta</taxon>
        <taxon>Spermatophyta</taxon>
        <taxon>Magnoliopsida</taxon>
        <taxon>eudicotyledons</taxon>
        <taxon>Gunneridae</taxon>
        <taxon>Pentapetalae</taxon>
        <taxon>rosids</taxon>
        <taxon>fabids</taxon>
        <taxon>Fabales</taxon>
        <taxon>Fabaceae</taxon>
        <taxon>Papilionoideae</taxon>
        <taxon>50 kb inversion clade</taxon>
        <taxon>NPAAA clade</taxon>
        <taxon>indigoferoid/millettioid clade</taxon>
        <taxon>Phaseoleae</taxon>
        <taxon>Mucuna</taxon>
    </lineage>
</organism>
<dbReference type="Proteomes" id="UP000257109">
    <property type="component" value="Unassembled WGS sequence"/>
</dbReference>
<dbReference type="PANTHER" id="PTHR35046">
    <property type="entry name" value="ZINC KNUCKLE (CCHC-TYPE) FAMILY PROTEIN"/>
    <property type="match status" value="1"/>
</dbReference>
<dbReference type="InterPro" id="IPR041588">
    <property type="entry name" value="Integrase_H2C2"/>
</dbReference>